<protein>
    <submittedName>
        <fullName evidence="1">Uncharacterized protein</fullName>
    </submittedName>
</protein>
<gene>
    <name evidence="1" type="ORF">VR20_014</name>
</gene>
<evidence type="ECO:0000313" key="1">
    <source>
        <dbReference type="EMBL" id="AIZ02072.1"/>
    </source>
</evidence>
<organism evidence="1 2">
    <name type="scientific">Escherichia phage vB_EcoM_VR20</name>
    <dbReference type="NCBI Taxonomy" id="1567027"/>
    <lineage>
        <taxon>Viruses</taxon>
        <taxon>Duplodnaviria</taxon>
        <taxon>Heunggongvirae</taxon>
        <taxon>Uroviricota</taxon>
        <taxon>Caudoviricetes</taxon>
        <taxon>Pantevenvirales</taxon>
        <taxon>Straboviridae</taxon>
        <taxon>Tevenvirinae</taxon>
        <taxon>Gaprivervirus</taxon>
        <taxon>Gaprivervirus vr20</taxon>
    </lineage>
</organism>
<sequence>MYKVHKEDLDNLIYGIQDAVEFFEDNPTIVVQGNYVLLELNLIRKRMAAIEYFNNEEPGIFISDYVAGEIQKLKEMCDGCW</sequence>
<dbReference type="KEGG" id="vg:26633692"/>
<name>A0A0A7HBN2_9CAUD</name>
<reference evidence="1 2" key="1">
    <citation type="submission" date="2014-10" db="EMBL/GenBank/DDBJ databases">
        <title>VR bacteriophages - a small but diverse group of low-temperature viruses.</title>
        <authorList>
            <person name="Kaliniene L."/>
            <person name="Meskys R."/>
            <person name="Simoliunas E."/>
            <person name="Zajanckauskaite A."/>
            <person name="Truncaite L."/>
        </authorList>
    </citation>
    <scope>NUCLEOTIDE SEQUENCE [LARGE SCALE GENOMIC DNA]</scope>
</reference>
<dbReference type="GeneID" id="26633692"/>
<keyword evidence="2" id="KW-1185">Reference proteome</keyword>
<dbReference type="EMBL" id="KP007360">
    <property type="protein sequence ID" value="AIZ02072.1"/>
    <property type="molecule type" value="Genomic_DNA"/>
</dbReference>
<evidence type="ECO:0000313" key="2">
    <source>
        <dbReference type="Proteomes" id="UP000030716"/>
    </source>
</evidence>
<dbReference type="OrthoDB" id="34374at10239"/>
<proteinExistence type="predicted"/>
<dbReference type="RefSeq" id="YP_009207193.1">
    <property type="nucleotide sequence ID" value="NC_028894.1"/>
</dbReference>
<accession>A0A0A7HBN2</accession>
<dbReference type="Proteomes" id="UP000030716">
    <property type="component" value="Segment"/>
</dbReference>